<keyword evidence="2" id="KW-1185">Reference proteome</keyword>
<dbReference type="EMBL" id="BPLR01003836">
    <property type="protein sequence ID" value="GIX89209.1"/>
    <property type="molecule type" value="Genomic_DNA"/>
</dbReference>
<protein>
    <submittedName>
        <fullName evidence="1">Uncharacterized protein</fullName>
    </submittedName>
</protein>
<dbReference type="AlphaFoldDB" id="A0AAV4NXS1"/>
<organism evidence="1 2">
    <name type="scientific">Caerostris extrusa</name>
    <name type="common">Bark spider</name>
    <name type="synonym">Caerostris bankana</name>
    <dbReference type="NCBI Taxonomy" id="172846"/>
    <lineage>
        <taxon>Eukaryota</taxon>
        <taxon>Metazoa</taxon>
        <taxon>Ecdysozoa</taxon>
        <taxon>Arthropoda</taxon>
        <taxon>Chelicerata</taxon>
        <taxon>Arachnida</taxon>
        <taxon>Araneae</taxon>
        <taxon>Araneomorphae</taxon>
        <taxon>Entelegynae</taxon>
        <taxon>Araneoidea</taxon>
        <taxon>Araneidae</taxon>
        <taxon>Caerostris</taxon>
    </lineage>
</organism>
<accession>A0AAV4NXS1</accession>
<evidence type="ECO:0000313" key="1">
    <source>
        <dbReference type="EMBL" id="GIX89209.1"/>
    </source>
</evidence>
<gene>
    <name evidence="1" type="ORF">CEXT_762141</name>
</gene>
<name>A0AAV4NXS1_CAEEX</name>
<sequence>MNCSTDISLSRSVICEMLLLFSQYPLLEYTCRERIRNAEFSIFRSVCAESCKDVSPRRIAQRTDISHTTEQEKRDVATLFSISSSAGICMQSGLETWNFQFSGPFVPRAVMMSGAWMETSRDAREIN</sequence>
<proteinExistence type="predicted"/>
<comment type="caution">
    <text evidence="1">The sequence shown here is derived from an EMBL/GenBank/DDBJ whole genome shotgun (WGS) entry which is preliminary data.</text>
</comment>
<reference evidence="1 2" key="1">
    <citation type="submission" date="2021-06" db="EMBL/GenBank/DDBJ databases">
        <title>Caerostris extrusa draft genome.</title>
        <authorList>
            <person name="Kono N."/>
            <person name="Arakawa K."/>
        </authorList>
    </citation>
    <scope>NUCLEOTIDE SEQUENCE [LARGE SCALE GENOMIC DNA]</scope>
</reference>
<dbReference type="Proteomes" id="UP001054945">
    <property type="component" value="Unassembled WGS sequence"/>
</dbReference>
<evidence type="ECO:0000313" key="2">
    <source>
        <dbReference type="Proteomes" id="UP001054945"/>
    </source>
</evidence>